<feature type="transmembrane region" description="Helical" evidence="1">
    <location>
        <begin position="323"/>
        <end position="354"/>
    </location>
</feature>
<keyword evidence="3" id="KW-1185">Reference proteome</keyword>
<protein>
    <submittedName>
        <fullName evidence="2">Uncharacterized protein</fullName>
    </submittedName>
</protein>
<organism evidence="2 3">
    <name type="scientific">Streptosporangium minutum</name>
    <dbReference type="NCBI Taxonomy" id="569862"/>
    <lineage>
        <taxon>Bacteria</taxon>
        <taxon>Bacillati</taxon>
        <taxon>Actinomycetota</taxon>
        <taxon>Actinomycetes</taxon>
        <taxon>Streptosporangiales</taxon>
        <taxon>Streptosporangiaceae</taxon>
        <taxon>Streptosporangium</taxon>
    </lineage>
</organism>
<feature type="transmembrane region" description="Helical" evidence="1">
    <location>
        <begin position="15"/>
        <end position="34"/>
    </location>
</feature>
<evidence type="ECO:0000313" key="2">
    <source>
        <dbReference type="EMBL" id="OUC95568.1"/>
    </source>
</evidence>
<evidence type="ECO:0000313" key="3">
    <source>
        <dbReference type="Proteomes" id="UP000194761"/>
    </source>
</evidence>
<keyword evidence="1" id="KW-0812">Transmembrane</keyword>
<name>A0A243RL76_9ACTN</name>
<feature type="transmembrane region" description="Helical" evidence="1">
    <location>
        <begin position="142"/>
        <end position="164"/>
    </location>
</feature>
<keyword evidence="1" id="KW-1133">Transmembrane helix</keyword>
<feature type="transmembrane region" description="Helical" evidence="1">
    <location>
        <begin position="237"/>
        <end position="262"/>
    </location>
</feature>
<accession>A0A243RL76</accession>
<dbReference type="EMBL" id="NGFP01000078">
    <property type="protein sequence ID" value="OUC95568.1"/>
    <property type="molecule type" value="Genomic_DNA"/>
</dbReference>
<feature type="transmembrane region" description="Helical" evidence="1">
    <location>
        <begin position="384"/>
        <end position="404"/>
    </location>
</feature>
<feature type="transmembrane region" description="Helical" evidence="1">
    <location>
        <begin position="410"/>
        <end position="428"/>
    </location>
</feature>
<feature type="transmembrane region" description="Helical" evidence="1">
    <location>
        <begin position="176"/>
        <end position="198"/>
    </location>
</feature>
<dbReference type="AlphaFoldDB" id="A0A243RL76"/>
<gene>
    <name evidence="2" type="ORF">CA984_18210</name>
</gene>
<reference evidence="2 3" key="1">
    <citation type="submission" date="2017-05" db="EMBL/GenBank/DDBJ databases">
        <title>Biotechnological potential of actinobacteria isolated from South African environments.</title>
        <authorList>
            <person name="Le Roes-Hill M."/>
            <person name="Prins A."/>
            <person name="Durrell K.A."/>
        </authorList>
    </citation>
    <scope>NUCLEOTIDE SEQUENCE [LARGE SCALE GENOMIC DNA]</scope>
    <source>
        <strain evidence="2">M26</strain>
    </source>
</reference>
<evidence type="ECO:0000256" key="1">
    <source>
        <dbReference type="SAM" id="Phobius"/>
    </source>
</evidence>
<sequence>MLIWGDVLDRVRRPVYAVVLLAAVGLGYLAAPMAGSHWTIVDVGGYRGVYNSAYIGVVTALAGSLWLTLGGFYVVRDGIQRDARTGVGELLAATPLRNVRYLAGKFAANLLLLASMLAALAVTSVVMQLARGESYAVDPVALLKPFVLVALPLLALTAAFALLFESVPLLRGGIGNIVWFCVSLVVMLGGQSAALGAFGVHPVVRSLAEGVRTKGEFSLGLTYVDRPLRTFEWHGAALGWGFTGARLLLVAVAVAVAVLPALWFGRFDPARGVGRAAPVGQAVVHVGGAGFAFSGLTAVARGSAAGRLLVGETRILLRGVSRWWWLVVGGISAAALAAPVNLLPVLWVLPVLIWSRLGAQRTENGLDGLLAAYPAASGRMWVEWLSGVALTAACGLAPLVRLAVSGDWDGVGGWAGGVLFVPALALALGTLTRTHRAFQALYLPLWYAAVNGIGAFDYMGTCRPLVFALTAGLLLTTFVIGAFRRSRR</sequence>
<comment type="caution">
    <text evidence="2">The sequence shown here is derived from an EMBL/GenBank/DDBJ whole genome shotgun (WGS) entry which is preliminary data.</text>
</comment>
<keyword evidence="1" id="KW-0472">Membrane</keyword>
<dbReference type="Proteomes" id="UP000194761">
    <property type="component" value="Unassembled WGS sequence"/>
</dbReference>
<feature type="transmembrane region" description="Helical" evidence="1">
    <location>
        <begin position="54"/>
        <end position="75"/>
    </location>
</feature>
<feature type="transmembrane region" description="Helical" evidence="1">
    <location>
        <begin position="106"/>
        <end position="130"/>
    </location>
</feature>
<proteinExistence type="predicted"/>
<dbReference type="RefSeq" id="WP_086573992.1">
    <property type="nucleotide sequence ID" value="NZ_NGFP01000078.1"/>
</dbReference>
<feature type="transmembrane region" description="Helical" evidence="1">
    <location>
        <begin position="465"/>
        <end position="483"/>
    </location>
</feature>